<evidence type="ECO:0000313" key="9">
    <source>
        <dbReference type="EMBL" id="CEA16595.1"/>
    </source>
</evidence>
<dbReference type="EMBL" id="LN515532">
    <property type="protein sequence ID" value="CEA16595.1"/>
    <property type="molecule type" value="Genomic_DNA"/>
</dbReference>
<keyword evidence="5" id="KW-0812">Transmembrane</keyword>
<keyword evidence="6" id="KW-0472">Membrane</keyword>
<dbReference type="HOGENOM" id="CLU_012817_10_0_10"/>
<reference evidence="9 10" key="1">
    <citation type="submission" date="2014-08" db="EMBL/GenBank/DDBJ databases">
        <authorList>
            <person name="Wibberg D."/>
        </authorList>
    </citation>
    <scope>NUCLEOTIDE SEQUENCE [LARGE SCALE GENOMIC DNA]</scope>
    <source>
        <strain evidence="10">ING2-E5B</strain>
    </source>
</reference>
<keyword evidence="7" id="KW-0998">Cell outer membrane</keyword>
<evidence type="ECO:0000256" key="2">
    <source>
        <dbReference type="ARBA" id="ARBA00007613"/>
    </source>
</evidence>
<dbReference type="GO" id="GO:0015288">
    <property type="term" value="F:porin activity"/>
    <property type="evidence" value="ECO:0007669"/>
    <property type="project" value="TreeGrafter"/>
</dbReference>
<feature type="chain" id="PRO_5001933003" description="Outer membrane efflux protein" evidence="8">
    <location>
        <begin position="21"/>
        <end position="439"/>
    </location>
</feature>
<dbReference type="OrthoDB" id="9771205at2"/>
<comment type="similarity">
    <text evidence="2">Belongs to the outer membrane factor (OMF) (TC 1.B.17) family.</text>
</comment>
<dbReference type="InterPro" id="IPR051906">
    <property type="entry name" value="TolC-like"/>
</dbReference>
<dbReference type="Gene3D" id="1.20.1600.10">
    <property type="entry name" value="Outer membrane efflux proteins (OEP)"/>
    <property type="match status" value="1"/>
</dbReference>
<keyword evidence="8" id="KW-0732">Signal</keyword>
<dbReference type="GO" id="GO:0015562">
    <property type="term" value="F:efflux transmembrane transporter activity"/>
    <property type="evidence" value="ECO:0007669"/>
    <property type="project" value="InterPro"/>
</dbReference>
<dbReference type="Pfam" id="PF02321">
    <property type="entry name" value="OEP"/>
    <property type="match status" value="1"/>
</dbReference>
<dbReference type="KEGG" id="pbt:ING2E5B_1857"/>
<dbReference type="Proteomes" id="UP000032417">
    <property type="component" value="Chromosome 1"/>
</dbReference>
<keyword evidence="3" id="KW-0813">Transport</keyword>
<sequence>MYKSIFIYINIVLFSAVAFAQETYTLDKAVTYAMDHSPVLNINKLKLQEASIQVDESKLQYVPDIYLSGDLRRNLIIPATPVPANVFDPSASEGELMYLKFNTKWNSSAGLNMKYDLFNPEKVNSVAKQQHQLRIQEYDTEMSEAELKEKVALAYADCIIAEEQVKLLKDDVVYFEELLDNANQLFKKEQISLSEKNDANRAYNESVSKFLEAEKIAGDRKAELLYLIGKDVTSENIESLFLEEDIPSLLEKVEQKKTSKNILNDLEVLRQQEVTNLASLKVKSAQLKYAPTLSLNGYLGSNYYNNDFSLFNNNHWRGNSYIGLSVMLPISRSLNTTKEVSRLRLQQQMETENLRDIRNKQEKERLNNLSLLQVRQKNYQLSWDSWEMSLQNSKAVQLQYEKGYIRQSDLLNEQQKAGQYRHNFLQAAYDLFNILITMD</sequence>
<dbReference type="PATRIC" id="fig|1562970.3.peg.1838"/>
<evidence type="ECO:0000256" key="6">
    <source>
        <dbReference type="ARBA" id="ARBA00023136"/>
    </source>
</evidence>
<dbReference type="GO" id="GO:1990281">
    <property type="term" value="C:efflux pump complex"/>
    <property type="evidence" value="ECO:0007669"/>
    <property type="project" value="TreeGrafter"/>
</dbReference>
<proteinExistence type="inferred from homology"/>
<evidence type="ECO:0000256" key="1">
    <source>
        <dbReference type="ARBA" id="ARBA00004442"/>
    </source>
</evidence>
<dbReference type="AlphaFoldDB" id="A0A098C120"/>
<evidence type="ECO:0000256" key="4">
    <source>
        <dbReference type="ARBA" id="ARBA00022452"/>
    </source>
</evidence>
<dbReference type="PANTHER" id="PTHR30026">
    <property type="entry name" value="OUTER MEMBRANE PROTEIN TOLC"/>
    <property type="match status" value="1"/>
</dbReference>
<organism evidence="9 10">
    <name type="scientific">Fermentimonas caenicola</name>
    <dbReference type="NCBI Taxonomy" id="1562970"/>
    <lineage>
        <taxon>Bacteria</taxon>
        <taxon>Pseudomonadati</taxon>
        <taxon>Bacteroidota</taxon>
        <taxon>Bacteroidia</taxon>
        <taxon>Bacteroidales</taxon>
        <taxon>Dysgonomonadaceae</taxon>
        <taxon>Fermentimonas</taxon>
    </lineage>
</organism>
<dbReference type="PANTHER" id="PTHR30026:SF20">
    <property type="entry name" value="OUTER MEMBRANE PROTEIN TOLC"/>
    <property type="match status" value="1"/>
</dbReference>
<evidence type="ECO:0000256" key="7">
    <source>
        <dbReference type="ARBA" id="ARBA00023237"/>
    </source>
</evidence>
<name>A0A098C120_9BACT</name>
<evidence type="ECO:0000256" key="8">
    <source>
        <dbReference type="SAM" id="SignalP"/>
    </source>
</evidence>
<protein>
    <recommendedName>
        <fullName evidence="11">Outer membrane efflux protein</fullName>
    </recommendedName>
</protein>
<gene>
    <name evidence="9" type="ORF">ING2E5B_1857</name>
</gene>
<evidence type="ECO:0000313" key="10">
    <source>
        <dbReference type="Proteomes" id="UP000032417"/>
    </source>
</evidence>
<evidence type="ECO:0008006" key="11">
    <source>
        <dbReference type="Google" id="ProtNLM"/>
    </source>
</evidence>
<dbReference type="GO" id="GO:0009279">
    <property type="term" value="C:cell outer membrane"/>
    <property type="evidence" value="ECO:0007669"/>
    <property type="project" value="UniProtKB-SubCell"/>
</dbReference>
<dbReference type="SUPFAM" id="SSF56954">
    <property type="entry name" value="Outer membrane efflux proteins (OEP)"/>
    <property type="match status" value="1"/>
</dbReference>
<accession>A0A098C120</accession>
<keyword evidence="4" id="KW-1134">Transmembrane beta strand</keyword>
<evidence type="ECO:0000256" key="5">
    <source>
        <dbReference type="ARBA" id="ARBA00022692"/>
    </source>
</evidence>
<evidence type="ECO:0000256" key="3">
    <source>
        <dbReference type="ARBA" id="ARBA00022448"/>
    </source>
</evidence>
<feature type="signal peptide" evidence="8">
    <location>
        <begin position="1"/>
        <end position="20"/>
    </location>
</feature>
<dbReference type="InterPro" id="IPR003423">
    <property type="entry name" value="OMP_efflux"/>
</dbReference>
<dbReference type="STRING" id="1562970.ING2E5B_1857"/>
<comment type="subcellular location">
    <subcellularLocation>
        <location evidence="1">Cell outer membrane</location>
    </subcellularLocation>
</comment>
<keyword evidence="10" id="KW-1185">Reference proteome</keyword>